<comment type="similarity">
    <text evidence="2 12">Belongs to the peptidase M1 family.</text>
</comment>
<dbReference type="GO" id="GO:0043171">
    <property type="term" value="P:peptide catabolic process"/>
    <property type="evidence" value="ECO:0007669"/>
    <property type="project" value="TreeGrafter"/>
</dbReference>
<dbReference type="FunFam" id="2.60.40.1730:FF:000002">
    <property type="entry name" value="Aminopeptidase"/>
    <property type="match status" value="1"/>
</dbReference>
<dbReference type="PRINTS" id="PR00756">
    <property type="entry name" value="ALADIPTASE"/>
</dbReference>
<dbReference type="GO" id="GO:0016020">
    <property type="term" value="C:membrane"/>
    <property type="evidence" value="ECO:0007669"/>
    <property type="project" value="TreeGrafter"/>
</dbReference>
<evidence type="ECO:0000256" key="1">
    <source>
        <dbReference type="ARBA" id="ARBA00004174"/>
    </source>
</evidence>
<dbReference type="Proteomes" id="UP001163823">
    <property type="component" value="Chromosome 11"/>
</dbReference>
<feature type="domain" description="ERAP1-like C-terminal" evidence="14">
    <location>
        <begin position="494"/>
        <end position="812"/>
    </location>
</feature>
<dbReference type="Pfam" id="PF11838">
    <property type="entry name" value="ERAP1_C"/>
    <property type="match status" value="1"/>
</dbReference>
<dbReference type="PANTHER" id="PTHR11533:SF274">
    <property type="entry name" value="AMINOPEPTIDASE"/>
    <property type="match status" value="1"/>
</dbReference>
<feature type="binding site" evidence="11">
    <location>
        <position position="332"/>
    </location>
    <ligand>
        <name>Zn(2+)</name>
        <dbReference type="ChEBI" id="CHEBI:29105"/>
        <note>catalytic</note>
    </ligand>
</feature>
<keyword evidence="8" id="KW-0256">Endoplasmic reticulum</keyword>
<keyword evidence="8" id="KW-0492">Microsome</keyword>
<dbReference type="Gene3D" id="1.25.50.20">
    <property type="match status" value="1"/>
</dbReference>
<feature type="binding site" evidence="11">
    <location>
        <position position="313"/>
    </location>
    <ligand>
        <name>Zn(2+)</name>
        <dbReference type="ChEBI" id="CHEBI:29105"/>
        <note>catalytic</note>
    </ligand>
</feature>
<dbReference type="GO" id="GO:0042277">
    <property type="term" value="F:peptide binding"/>
    <property type="evidence" value="ECO:0007669"/>
    <property type="project" value="TreeGrafter"/>
</dbReference>
<evidence type="ECO:0000256" key="12">
    <source>
        <dbReference type="RuleBase" id="RU364040"/>
    </source>
</evidence>
<dbReference type="CDD" id="cd09601">
    <property type="entry name" value="M1_APN-Q_like"/>
    <property type="match status" value="1"/>
</dbReference>
<dbReference type="AlphaFoldDB" id="A0AAD7L4R1"/>
<dbReference type="InterPro" id="IPR001930">
    <property type="entry name" value="Peptidase_M1"/>
</dbReference>
<accession>A0AAD7L4R1</accession>
<dbReference type="EMBL" id="JARAOO010000011">
    <property type="protein sequence ID" value="KAJ7951558.1"/>
    <property type="molecule type" value="Genomic_DNA"/>
</dbReference>
<dbReference type="GO" id="GO:0070006">
    <property type="term" value="F:metalloaminopeptidase activity"/>
    <property type="evidence" value="ECO:0007669"/>
    <property type="project" value="TreeGrafter"/>
</dbReference>
<evidence type="ECO:0000256" key="8">
    <source>
        <dbReference type="ARBA" id="ARBA00022848"/>
    </source>
</evidence>
<keyword evidence="7 11" id="KW-0862">Zinc</keyword>
<dbReference type="InterPro" id="IPR027268">
    <property type="entry name" value="Peptidase_M4/M1_CTD_sf"/>
</dbReference>
<feature type="domain" description="Peptidase M1 membrane alanine aminopeptidase" evidence="13">
    <location>
        <begin position="237"/>
        <end position="432"/>
    </location>
</feature>
<dbReference type="GO" id="GO:0005615">
    <property type="term" value="C:extracellular space"/>
    <property type="evidence" value="ECO:0007669"/>
    <property type="project" value="TreeGrafter"/>
</dbReference>
<evidence type="ECO:0000313" key="16">
    <source>
        <dbReference type="EMBL" id="KAJ7951558.1"/>
    </source>
</evidence>
<evidence type="ECO:0000313" key="17">
    <source>
        <dbReference type="Proteomes" id="UP001163823"/>
    </source>
</evidence>
<dbReference type="InterPro" id="IPR042097">
    <property type="entry name" value="Aminopeptidase_N-like_N_sf"/>
</dbReference>
<feature type="domain" description="Aminopeptidase N-like N-terminal" evidence="15">
    <location>
        <begin position="22"/>
        <end position="202"/>
    </location>
</feature>
<dbReference type="Gene3D" id="2.60.40.1730">
    <property type="entry name" value="tricorn interacting facor f3 domain"/>
    <property type="match status" value="1"/>
</dbReference>
<evidence type="ECO:0000259" key="15">
    <source>
        <dbReference type="Pfam" id="PF17900"/>
    </source>
</evidence>
<reference evidence="16" key="1">
    <citation type="journal article" date="2023" name="Science">
        <title>Elucidation of the pathway for biosynthesis of saponin adjuvants from the soapbark tree.</title>
        <authorList>
            <person name="Reed J."/>
            <person name="Orme A."/>
            <person name="El-Demerdash A."/>
            <person name="Owen C."/>
            <person name="Martin L.B.B."/>
            <person name="Misra R.C."/>
            <person name="Kikuchi S."/>
            <person name="Rejzek M."/>
            <person name="Martin A.C."/>
            <person name="Harkess A."/>
            <person name="Leebens-Mack J."/>
            <person name="Louveau T."/>
            <person name="Stephenson M.J."/>
            <person name="Osbourn A."/>
        </authorList>
    </citation>
    <scope>NUCLEOTIDE SEQUENCE</scope>
    <source>
        <strain evidence="16">S10</strain>
    </source>
</reference>
<evidence type="ECO:0000256" key="3">
    <source>
        <dbReference type="ARBA" id="ARBA00022438"/>
    </source>
</evidence>
<keyword evidence="17" id="KW-1185">Reference proteome</keyword>
<proteinExistence type="inferred from homology"/>
<dbReference type="GO" id="GO:0005737">
    <property type="term" value="C:cytoplasm"/>
    <property type="evidence" value="ECO:0007669"/>
    <property type="project" value="TreeGrafter"/>
</dbReference>
<feature type="active site" description="Proton acceptor" evidence="10">
    <location>
        <position position="310"/>
    </location>
</feature>
<feature type="binding site" evidence="11">
    <location>
        <position position="309"/>
    </location>
    <ligand>
        <name>Zn(2+)</name>
        <dbReference type="ChEBI" id="CHEBI:29105"/>
        <note>catalytic</note>
    </ligand>
</feature>
<dbReference type="SUPFAM" id="SSF55486">
    <property type="entry name" value="Metalloproteases ('zincins'), catalytic domain"/>
    <property type="match status" value="1"/>
</dbReference>
<dbReference type="GO" id="GO:0008270">
    <property type="term" value="F:zinc ion binding"/>
    <property type="evidence" value="ECO:0007669"/>
    <property type="project" value="UniProtKB-UniRule"/>
</dbReference>
<dbReference type="EC" id="3.4.11.-" evidence="12"/>
<dbReference type="Pfam" id="PF01433">
    <property type="entry name" value="Peptidase_M1"/>
    <property type="match status" value="1"/>
</dbReference>
<evidence type="ECO:0000259" key="13">
    <source>
        <dbReference type="Pfam" id="PF01433"/>
    </source>
</evidence>
<evidence type="ECO:0000256" key="9">
    <source>
        <dbReference type="ARBA" id="ARBA00023049"/>
    </source>
</evidence>
<dbReference type="KEGG" id="qsa:O6P43_027585"/>
<evidence type="ECO:0000256" key="5">
    <source>
        <dbReference type="ARBA" id="ARBA00022723"/>
    </source>
</evidence>
<keyword evidence="4 12" id="KW-0645">Protease</keyword>
<dbReference type="InterPro" id="IPR034016">
    <property type="entry name" value="M1_APN-typ"/>
</dbReference>
<dbReference type="InterPro" id="IPR050344">
    <property type="entry name" value="Peptidase_M1_aminopeptidases"/>
</dbReference>
<evidence type="ECO:0000256" key="6">
    <source>
        <dbReference type="ARBA" id="ARBA00022801"/>
    </source>
</evidence>
<dbReference type="InterPro" id="IPR024571">
    <property type="entry name" value="ERAP1-like_C_dom"/>
</dbReference>
<sequence>MEQNQSIGKFKGQPRLPKFAIPKRYELHLKPDLSACTFTGIVQICLTIVESTKFLVLNALELVVKEAWFINSNVEYHPCDIVVEGDDEILVLVFDVALNVGEGVLGIEFSGVLNEHLKGFYKCTYVDGGVKKNMAVTQFEAVKARRCFPCWDEPSLKATFKVTLTVPSELIALSNMPVMNEKLEDNVKTVCFEESPIMSTYLVAAVVGVFDHIEDTTAYGIKVGVYCPVGKSDQGKFALNVAVKSLNIYAKYFLVPYPLPKLDLVAVPEFATGAMENYGLMVYRENELLHDDSYSTASKKQLMTIITAHEVAHQWFGNLVTMEWWTHLWLNEGFATWISYMATDSLFLEWKIWTQFLEQTADGMRMDALEKSHPIEVEIHHARSRYLGDDIFQKSLNSYIRIYAGNNAKTEDLWSVLSKESRVQVNSIMDTWTKQKGYPVISVKLKDHILELQQSQFLLSGLHGDGKWIIPCNPVHCSSSSQEKNKEGSDAHLWVKLNVEQSGFYRVNYEDKLSARLQKAIENNYLSATDKFGILDDSYALCQAGKQSLSSLLALMNVYAKELDYVVLSKLIDVCYSIVKDSVDAITDSVDELKQYFINIILFSAEQLGWDQKAGESHLTELARGYVFQALTTFGHGETQKEALRRFQTLLDDKNTSLLTADTKRAAYIAVMKNTSTNDKTGLESLLKFYRETDVVQERERILRCIASSSDPNLVVEVLNFLISVEVREQDVIYGLVGISLEGREAAWIWLKENWEKILTKYGAGHLLHYFIRDIITPFSSNEKADEIEAFFANHMNRSIEMNLKLSIEQIRIKARWAQNIREEHSLSDLIKQLAHRKYQHFCCNFNYIKFLQYNITYPLFQKKEPAVPFIFCPLSL</sequence>
<comment type="cofactor">
    <cofactor evidence="11 12">
        <name>Zn(2+)</name>
        <dbReference type="ChEBI" id="CHEBI:29105"/>
    </cofactor>
    <text evidence="11 12">Binds 1 zinc ion per subunit.</text>
</comment>
<dbReference type="InterPro" id="IPR045357">
    <property type="entry name" value="Aminopeptidase_N-like_N"/>
</dbReference>
<dbReference type="FunFam" id="1.25.50.20:FF:000002">
    <property type="entry name" value="Aminopeptidase"/>
    <property type="match status" value="1"/>
</dbReference>
<organism evidence="16 17">
    <name type="scientific">Quillaja saponaria</name>
    <name type="common">Soap bark tree</name>
    <dbReference type="NCBI Taxonomy" id="32244"/>
    <lineage>
        <taxon>Eukaryota</taxon>
        <taxon>Viridiplantae</taxon>
        <taxon>Streptophyta</taxon>
        <taxon>Embryophyta</taxon>
        <taxon>Tracheophyta</taxon>
        <taxon>Spermatophyta</taxon>
        <taxon>Magnoliopsida</taxon>
        <taxon>eudicotyledons</taxon>
        <taxon>Gunneridae</taxon>
        <taxon>Pentapetalae</taxon>
        <taxon>rosids</taxon>
        <taxon>fabids</taxon>
        <taxon>Fabales</taxon>
        <taxon>Quillajaceae</taxon>
        <taxon>Quillaja</taxon>
    </lineage>
</organism>
<protein>
    <recommendedName>
        <fullName evidence="12">Aminopeptidase</fullName>
        <ecNumber evidence="12">3.4.11.-</ecNumber>
    </recommendedName>
</protein>
<evidence type="ECO:0000256" key="2">
    <source>
        <dbReference type="ARBA" id="ARBA00010136"/>
    </source>
</evidence>
<evidence type="ECO:0000256" key="4">
    <source>
        <dbReference type="ARBA" id="ARBA00022670"/>
    </source>
</evidence>
<dbReference type="Pfam" id="PF17900">
    <property type="entry name" value="Peptidase_M1_N"/>
    <property type="match status" value="1"/>
</dbReference>
<evidence type="ECO:0000259" key="14">
    <source>
        <dbReference type="Pfam" id="PF11838"/>
    </source>
</evidence>
<keyword evidence="3 12" id="KW-0031">Aminopeptidase</keyword>
<evidence type="ECO:0000256" key="11">
    <source>
        <dbReference type="PIRSR" id="PIRSR634016-3"/>
    </source>
</evidence>
<dbReference type="GO" id="GO:0006508">
    <property type="term" value="P:proteolysis"/>
    <property type="evidence" value="ECO:0007669"/>
    <property type="project" value="UniProtKB-KW"/>
</dbReference>
<dbReference type="Gene3D" id="1.10.390.10">
    <property type="entry name" value="Neutral Protease Domain 2"/>
    <property type="match status" value="2"/>
</dbReference>
<evidence type="ECO:0000256" key="7">
    <source>
        <dbReference type="ARBA" id="ARBA00022833"/>
    </source>
</evidence>
<dbReference type="PANTHER" id="PTHR11533">
    <property type="entry name" value="PROTEASE M1 ZINC METALLOPROTEASE"/>
    <property type="match status" value="1"/>
</dbReference>
<dbReference type="Gene3D" id="2.60.40.1910">
    <property type="match status" value="1"/>
</dbReference>
<keyword evidence="6 12" id="KW-0378">Hydrolase</keyword>
<keyword evidence="5 11" id="KW-0479">Metal-binding</keyword>
<dbReference type="SUPFAM" id="SSF63737">
    <property type="entry name" value="Leukotriene A4 hydrolase N-terminal domain"/>
    <property type="match status" value="1"/>
</dbReference>
<name>A0AAD7L4R1_QUISA</name>
<dbReference type="InterPro" id="IPR014782">
    <property type="entry name" value="Peptidase_M1_dom"/>
</dbReference>
<gene>
    <name evidence="16" type="ORF">O6P43_027585</name>
</gene>
<comment type="subcellular location">
    <subcellularLocation>
        <location evidence="1">Microsome membrane</location>
        <topology evidence="1">Peripheral membrane protein</topology>
    </subcellularLocation>
</comment>
<evidence type="ECO:0000256" key="10">
    <source>
        <dbReference type="PIRSR" id="PIRSR634016-1"/>
    </source>
</evidence>
<dbReference type="FunFam" id="1.10.390.10:FF:000006">
    <property type="entry name" value="Puromycin-sensitive aminopeptidase"/>
    <property type="match status" value="1"/>
</dbReference>
<keyword evidence="9 12" id="KW-0482">Metalloprotease</keyword>
<comment type="caution">
    <text evidence="16">The sequence shown here is derived from an EMBL/GenBank/DDBJ whole genome shotgun (WGS) entry which is preliminary data.</text>
</comment>